<feature type="region of interest" description="Disordered" evidence="1">
    <location>
        <begin position="71"/>
        <end position="94"/>
    </location>
</feature>
<dbReference type="AlphaFoldDB" id="A0A0M8ZVQ4"/>
<proteinExistence type="predicted"/>
<keyword evidence="3" id="KW-1185">Reference proteome</keyword>
<reference evidence="2 3" key="1">
    <citation type="submission" date="2015-07" db="EMBL/GenBank/DDBJ databases">
        <title>The genome of Melipona quadrifasciata.</title>
        <authorList>
            <person name="Pan H."/>
            <person name="Kapheim K."/>
        </authorList>
    </citation>
    <scope>NUCLEOTIDE SEQUENCE [LARGE SCALE GENOMIC DNA]</scope>
    <source>
        <strain evidence="2">0111107301</strain>
        <tissue evidence="2">Whole body</tissue>
    </source>
</reference>
<evidence type="ECO:0000313" key="2">
    <source>
        <dbReference type="EMBL" id="KOX70509.1"/>
    </source>
</evidence>
<accession>A0A0M8ZVQ4</accession>
<dbReference type="EMBL" id="KQ435859">
    <property type="protein sequence ID" value="KOX70509.1"/>
    <property type="molecule type" value="Genomic_DNA"/>
</dbReference>
<evidence type="ECO:0000256" key="1">
    <source>
        <dbReference type="SAM" id="MobiDB-lite"/>
    </source>
</evidence>
<gene>
    <name evidence="2" type="ORF">WN51_02565</name>
</gene>
<evidence type="ECO:0000313" key="3">
    <source>
        <dbReference type="Proteomes" id="UP000053105"/>
    </source>
</evidence>
<feature type="compositionally biased region" description="Basic and acidic residues" evidence="1">
    <location>
        <begin position="1"/>
        <end position="11"/>
    </location>
</feature>
<organism evidence="2 3">
    <name type="scientific">Melipona quadrifasciata</name>
    <dbReference type="NCBI Taxonomy" id="166423"/>
    <lineage>
        <taxon>Eukaryota</taxon>
        <taxon>Metazoa</taxon>
        <taxon>Ecdysozoa</taxon>
        <taxon>Arthropoda</taxon>
        <taxon>Hexapoda</taxon>
        <taxon>Insecta</taxon>
        <taxon>Pterygota</taxon>
        <taxon>Neoptera</taxon>
        <taxon>Endopterygota</taxon>
        <taxon>Hymenoptera</taxon>
        <taxon>Apocrita</taxon>
        <taxon>Aculeata</taxon>
        <taxon>Apoidea</taxon>
        <taxon>Anthophila</taxon>
        <taxon>Apidae</taxon>
        <taxon>Melipona</taxon>
    </lineage>
</organism>
<protein>
    <submittedName>
        <fullName evidence="2">Uncharacterized protein</fullName>
    </submittedName>
</protein>
<feature type="region of interest" description="Disordered" evidence="1">
    <location>
        <begin position="1"/>
        <end position="25"/>
    </location>
</feature>
<dbReference type="Proteomes" id="UP000053105">
    <property type="component" value="Unassembled WGS sequence"/>
</dbReference>
<name>A0A0M8ZVQ4_9HYME</name>
<sequence>MELHHNVEHNKVHWSPGTRSGNKQMQSETISRFSRQKFINHIIVESLRIVQWRIICWPDVNLVIRAAEHATRKRNANDTKSGNSRGEDILHPPSYPTTKKRIENGYYLTKNYVCRRWLCRLRFTLGGTWPLNGDVGIKKCWSASLEMHVAWGKCGKEFEAKIAADDRDVDE</sequence>